<dbReference type="InterPro" id="IPR011989">
    <property type="entry name" value="ARM-like"/>
</dbReference>
<reference evidence="5 6" key="1">
    <citation type="submission" date="2019-01" db="EMBL/GenBank/DDBJ databases">
        <title>Draft Genome and Complete Hox-Cluster Characterization of the Sterlet Sturgeon (Acipenser ruthenus).</title>
        <authorList>
            <person name="Wei Q."/>
        </authorList>
    </citation>
    <scope>NUCLEOTIDE SEQUENCE [LARGE SCALE GENOMIC DNA]</scope>
    <source>
        <strain evidence="5">WHYD16114868_AA</strain>
        <tissue evidence="5">Blood</tissue>
    </source>
</reference>
<keyword evidence="3" id="KW-0539">Nucleus</keyword>
<dbReference type="GO" id="GO:0005847">
    <property type="term" value="C:mRNA cleavage and polyadenylation specificity factor complex"/>
    <property type="evidence" value="ECO:0007669"/>
    <property type="project" value="TreeGrafter"/>
</dbReference>
<evidence type="ECO:0000256" key="1">
    <source>
        <dbReference type="ARBA" id="ARBA00004123"/>
    </source>
</evidence>
<feature type="domain" description="Symplekin/Pta1 N-terminal" evidence="4">
    <location>
        <begin position="3"/>
        <end position="52"/>
    </location>
</feature>
<dbReference type="InterPro" id="IPR021850">
    <property type="entry name" value="Symplekin/Pta1"/>
</dbReference>
<evidence type="ECO:0000256" key="3">
    <source>
        <dbReference type="ARBA" id="ARBA00023242"/>
    </source>
</evidence>
<keyword evidence="6" id="KW-1185">Reference proteome</keyword>
<dbReference type="PANTHER" id="PTHR15245:SF20">
    <property type="entry name" value="SYMPLEKIN"/>
    <property type="match status" value="1"/>
</dbReference>
<dbReference type="PANTHER" id="PTHR15245">
    <property type="entry name" value="SYMPLEKIN-RELATED"/>
    <property type="match status" value="1"/>
</dbReference>
<evidence type="ECO:0000259" key="4">
    <source>
        <dbReference type="Pfam" id="PF11935"/>
    </source>
</evidence>
<dbReference type="InterPro" id="IPR032460">
    <property type="entry name" value="Symplekin/Pta1_N"/>
</dbReference>
<gene>
    <name evidence="5" type="ORF">EOD39_5445</name>
</gene>
<evidence type="ECO:0000256" key="2">
    <source>
        <dbReference type="ARBA" id="ARBA00022664"/>
    </source>
</evidence>
<dbReference type="Gene3D" id="1.25.10.10">
    <property type="entry name" value="Leucine-rich Repeat Variant"/>
    <property type="match status" value="1"/>
</dbReference>
<proteinExistence type="predicted"/>
<dbReference type="GO" id="GO:0006397">
    <property type="term" value="P:mRNA processing"/>
    <property type="evidence" value="ECO:0007669"/>
    <property type="project" value="UniProtKB-KW"/>
</dbReference>
<accession>A0A444UE34</accession>
<evidence type="ECO:0000313" key="5">
    <source>
        <dbReference type="EMBL" id="RXM33446.1"/>
    </source>
</evidence>
<dbReference type="AlphaFoldDB" id="A0A444UE34"/>
<keyword evidence="2" id="KW-0507">mRNA processing</keyword>
<dbReference type="Pfam" id="PF11935">
    <property type="entry name" value="SYMPK_PTA1_N"/>
    <property type="match status" value="1"/>
</dbReference>
<evidence type="ECO:0000313" key="6">
    <source>
        <dbReference type="Proteomes" id="UP000289886"/>
    </source>
</evidence>
<dbReference type="EMBL" id="SCEB01214749">
    <property type="protein sequence ID" value="RXM33446.1"/>
    <property type="molecule type" value="Genomic_DNA"/>
</dbReference>
<dbReference type="Proteomes" id="UP000289886">
    <property type="component" value="Unassembled WGS sequence"/>
</dbReference>
<protein>
    <submittedName>
        <fullName evidence="5">Symplekin</fullName>
    </submittedName>
</protein>
<name>A0A444UE34_ACIRT</name>
<organism evidence="5 6">
    <name type="scientific">Acipenser ruthenus</name>
    <name type="common">Sterlet sturgeon</name>
    <dbReference type="NCBI Taxonomy" id="7906"/>
    <lineage>
        <taxon>Eukaryota</taxon>
        <taxon>Metazoa</taxon>
        <taxon>Chordata</taxon>
        <taxon>Craniata</taxon>
        <taxon>Vertebrata</taxon>
        <taxon>Euteleostomi</taxon>
        <taxon>Actinopterygii</taxon>
        <taxon>Chondrostei</taxon>
        <taxon>Acipenseriformes</taxon>
        <taxon>Acipenseridae</taxon>
        <taxon>Acipenser</taxon>
    </lineage>
</organism>
<sequence>MALEQLLKFMVHPAISSINLTAALGSLATIARQRPMFMSEVIQAYETLHAPEVNVVNGDSKCSLELSWPFDKLIALTCHHLSHILERVVKISPQLLKGDVFNGCYLLQPCGWINGLHLS</sequence>
<comment type="subcellular location">
    <subcellularLocation>
        <location evidence="1">Nucleus</location>
    </subcellularLocation>
</comment>
<comment type="caution">
    <text evidence="5">The sequence shown here is derived from an EMBL/GenBank/DDBJ whole genome shotgun (WGS) entry which is preliminary data.</text>
</comment>